<reference evidence="2" key="1">
    <citation type="journal article" date="2013" name="Proc. Natl. Acad. Sci. U.S.A.">
        <title>Improving the coverage of the cyanobacterial phylum using diversity-driven genome sequencing.</title>
        <authorList>
            <person name="Shih P.M."/>
            <person name="Wu D."/>
            <person name="Latifi A."/>
            <person name="Axen S.D."/>
            <person name="Fewer D.P."/>
            <person name="Talla E."/>
            <person name="Calteau A."/>
            <person name="Cai F."/>
            <person name="Tandeau de Marsac N."/>
            <person name="Rippka R."/>
            <person name="Herdman M."/>
            <person name="Sivonen K."/>
            <person name="Coursin T."/>
            <person name="Laurent T."/>
            <person name="Goodwin L."/>
            <person name="Nolan M."/>
            <person name="Davenport K.W."/>
            <person name="Han C.S."/>
            <person name="Rubin E.M."/>
            <person name="Eisen J.A."/>
            <person name="Woyke T."/>
            <person name="Gugger M."/>
            <person name="Kerfeld C.A."/>
        </authorList>
    </citation>
    <scope>NUCLEOTIDE SEQUENCE [LARGE SCALE GENOMIC DNA]</scope>
    <source>
        <strain evidence="2">ATCC 29371 / PCC 7437</strain>
    </source>
</reference>
<dbReference type="Proteomes" id="UP000010473">
    <property type="component" value="Chromosome"/>
</dbReference>
<gene>
    <name evidence="1" type="ordered locus">Sta7437_1932</name>
</gene>
<evidence type="ECO:0000313" key="1">
    <source>
        <dbReference type="EMBL" id="AFZ35487.1"/>
    </source>
</evidence>
<dbReference type="KEGG" id="scs:Sta7437_1932"/>
<evidence type="ECO:0000313" key="2">
    <source>
        <dbReference type="Proteomes" id="UP000010473"/>
    </source>
</evidence>
<dbReference type="HOGENOM" id="CLU_100519_1_0_3"/>
<dbReference type="OrthoDB" id="464023at2"/>
<organism evidence="1 2">
    <name type="scientific">Stanieria cyanosphaera (strain ATCC 29371 / PCC 7437)</name>
    <dbReference type="NCBI Taxonomy" id="111780"/>
    <lineage>
        <taxon>Bacteria</taxon>
        <taxon>Bacillati</taxon>
        <taxon>Cyanobacteriota</taxon>
        <taxon>Cyanophyceae</taxon>
        <taxon>Pleurocapsales</taxon>
        <taxon>Dermocarpellaceae</taxon>
        <taxon>Stanieria</taxon>
    </lineage>
</organism>
<proteinExistence type="predicted"/>
<dbReference type="PATRIC" id="fig|111780.3.peg.2021"/>
<keyword evidence="2" id="KW-1185">Reference proteome</keyword>
<protein>
    <submittedName>
        <fullName evidence="1">Uncharacterized protein</fullName>
    </submittedName>
</protein>
<dbReference type="STRING" id="111780.Sta7437_1932"/>
<accession>K9XUZ8</accession>
<dbReference type="eggNOG" id="COG0457">
    <property type="taxonomic scope" value="Bacteria"/>
</dbReference>
<dbReference type="RefSeq" id="WP_015193158.1">
    <property type="nucleotide sequence ID" value="NC_019748.1"/>
</dbReference>
<dbReference type="EMBL" id="CP003653">
    <property type="protein sequence ID" value="AFZ35487.1"/>
    <property type="molecule type" value="Genomic_DNA"/>
</dbReference>
<name>K9XUZ8_STAC7</name>
<dbReference type="AlphaFoldDB" id="K9XUZ8"/>
<sequence length="183" mass="21350">MSNTFVIHPLGTILQEADLISSPQLQLALQDQSYYQEMRIGEILALRGWLKQETADFFAEEWVNLVTDNQRYPLGFYLQKAALLNQEQIQEIICEQKQCLLRFGAVAVLKGWVKQNTIHFFLQNLFPQEVKATHFIKTTDHNQNNQSDRPLILIDEINTLAKESELYFTNPIPKKTKKFFTLF</sequence>